<evidence type="ECO:0000256" key="8">
    <source>
        <dbReference type="ARBA" id="ARBA00022729"/>
    </source>
</evidence>
<evidence type="ECO:0000256" key="17">
    <source>
        <dbReference type="ARBA" id="ARBA00047899"/>
    </source>
</evidence>
<feature type="chain" id="PRO_5032603220" description="non-specific serine/threonine protein kinase" evidence="19">
    <location>
        <begin position="21"/>
        <end position="980"/>
    </location>
</feature>
<dbReference type="InterPro" id="IPR045133">
    <property type="entry name" value="IRE1/2-like"/>
</dbReference>
<dbReference type="Pfam" id="PF00069">
    <property type="entry name" value="Pkinase"/>
    <property type="match status" value="1"/>
</dbReference>
<comment type="catalytic activity">
    <reaction evidence="18">
        <text>L-seryl-[protein] + ATP = O-phospho-L-seryl-[protein] + ADP + H(+)</text>
        <dbReference type="Rhea" id="RHEA:17989"/>
        <dbReference type="Rhea" id="RHEA-COMP:9863"/>
        <dbReference type="Rhea" id="RHEA-COMP:11604"/>
        <dbReference type="ChEBI" id="CHEBI:15378"/>
        <dbReference type="ChEBI" id="CHEBI:29999"/>
        <dbReference type="ChEBI" id="CHEBI:30616"/>
        <dbReference type="ChEBI" id="CHEBI:83421"/>
        <dbReference type="ChEBI" id="CHEBI:456216"/>
        <dbReference type="EC" id="2.7.11.1"/>
    </reaction>
</comment>
<dbReference type="CDD" id="cd13982">
    <property type="entry name" value="STKc_IRE1"/>
    <property type="match status" value="1"/>
</dbReference>
<dbReference type="EC" id="2.7.11.1" evidence="3"/>
<sequence>MQFELVLIFLAIGLFTGNVCDQTERSQQSDYIKPPEKQYKQKRDTELIPEQDDPLLIFSTLDGSLVGIKQRSGNVLWRQSDEPIVKVPVDLGKTSMPMFLPDPKDGSLYVFGAETEALKKLPFTIPQLVTNSPCRSSDGILYTGRKIDTWFGIDPRTGQREQLLGFDKVKNTCPVEMQNAVFMGRTEYNIMMVDSKQKNRKWNVTFYDYTATKMEPEGIENYDLVHFATSSTGRIVTVDRKLGIILWELDVQSPVIAVYIVREDGLLTVPFTSVADQTLNLLLERFVNKPSDIQLFPTLYIGQHRHGLYALPSLVDSTTATISSNIGRLLLEGPLSVPQLEKNNNGNVPLSNSYFDNTDFITGSGYQAIITLGHYEIPAEYKLQDQQPLQITGRSDPVIETLPLQYLNSTKQSLFNLQNDDKSNDNANNESWREFMQNTYIMGKNWFSQQENKGLKFTLIALIGCIVGMFWYLHAQFKEFQQFSQGSRENSSTNDYYGARSNTLVVPEDVGEGVVKVGKITFDTGQVLGKGCEGTFVYKGSFDGRSVAVKRLLPDCFTFADREVALLRESDAHANVVRYFCTEQDRMFRYIALELAEATLQDYVAGKYDKQKISAKSILRQATSGLAHLHLLDIVHRDIKPHNVLLSAPGPRGEIRAMISDFGLCKKLQLGRVSFSRRSGITGTDGWIAPEMLNGNRTTCAVDIFSLGCVFYYVLSDGKHPFGDPLRRQANILCGESDLSALHDGISHNDKELALILIKAMIASNPSERPPVMAVHDHPIFWEPATILAFFQDVSDRVEKEQIDSPALIALESDSKQVLQGDWRLLIDVEVAIDLRKYRSYRGESVRDLLRALRNKKHHYRELSPQAQENLGYIPDKFTDYWLSRFPRLLSHVWCAMQAFREESTLKGYYHVNYIFTNICETESLQIQNTRSTDYTMASNTWNVQDNVDWSPNRVRCRGQRRKHEKKKVDIPDAWTLPSN</sequence>
<comment type="caution">
    <text evidence="22">The sequence shown here is derived from an EMBL/GenBank/DDBJ whole genome shotgun (WGS) entry which is preliminary data.</text>
</comment>
<evidence type="ECO:0000256" key="3">
    <source>
        <dbReference type="ARBA" id="ARBA00012513"/>
    </source>
</evidence>
<dbReference type="OrthoDB" id="63989at2759"/>
<evidence type="ECO:0000256" key="13">
    <source>
        <dbReference type="ARBA" id="ARBA00022840"/>
    </source>
</evidence>
<dbReference type="InterPro" id="IPR038357">
    <property type="entry name" value="KEN_sf"/>
</dbReference>
<dbReference type="InterPro" id="IPR011009">
    <property type="entry name" value="Kinase-like_dom_sf"/>
</dbReference>
<dbReference type="GO" id="GO:0036498">
    <property type="term" value="P:IRE1-mediated unfolded protein response"/>
    <property type="evidence" value="ECO:0007669"/>
    <property type="project" value="TreeGrafter"/>
</dbReference>
<dbReference type="InterPro" id="IPR008271">
    <property type="entry name" value="Ser/Thr_kinase_AS"/>
</dbReference>
<organism evidence="22 23">
    <name type="scientific">Frieseomelitta varia</name>
    <dbReference type="NCBI Taxonomy" id="561572"/>
    <lineage>
        <taxon>Eukaryota</taxon>
        <taxon>Metazoa</taxon>
        <taxon>Ecdysozoa</taxon>
        <taxon>Arthropoda</taxon>
        <taxon>Hexapoda</taxon>
        <taxon>Insecta</taxon>
        <taxon>Pterygota</taxon>
        <taxon>Neoptera</taxon>
        <taxon>Endopterygota</taxon>
        <taxon>Hymenoptera</taxon>
        <taxon>Apocrita</taxon>
        <taxon>Aculeata</taxon>
        <taxon>Apoidea</taxon>
        <taxon>Anthophila</taxon>
        <taxon>Apidae</taxon>
        <taxon>Frieseomelitta</taxon>
    </lineage>
</organism>
<dbReference type="GO" id="GO:0006397">
    <property type="term" value="P:mRNA processing"/>
    <property type="evidence" value="ECO:0007669"/>
    <property type="project" value="InterPro"/>
</dbReference>
<dbReference type="CDD" id="cd09769">
    <property type="entry name" value="Luminal_IRE1"/>
    <property type="match status" value="1"/>
</dbReference>
<dbReference type="PANTHER" id="PTHR13954:SF6">
    <property type="entry name" value="NON-SPECIFIC SERINE_THREONINE PROTEIN KINASE"/>
    <property type="match status" value="1"/>
</dbReference>
<evidence type="ECO:0000256" key="19">
    <source>
        <dbReference type="SAM" id="SignalP"/>
    </source>
</evidence>
<keyword evidence="9" id="KW-0547">Nucleotide-binding</keyword>
<dbReference type="Gene3D" id="1.10.510.10">
    <property type="entry name" value="Transferase(Phosphotransferase) domain 1"/>
    <property type="match status" value="1"/>
</dbReference>
<evidence type="ECO:0000256" key="14">
    <source>
        <dbReference type="ARBA" id="ARBA00022989"/>
    </source>
</evidence>
<keyword evidence="16" id="KW-0511">Multifunctional enzyme</keyword>
<keyword evidence="11" id="KW-0378">Hydrolase</keyword>
<evidence type="ECO:0000313" key="23">
    <source>
        <dbReference type="Proteomes" id="UP000655588"/>
    </source>
</evidence>
<keyword evidence="8 19" id="KW-0732">Signal</keyword>
<feature type="domain" description="Protein kinase" evidence="20">
    <location>
        <begin position="522"/>
        <end position="781"/>
    </location>
</feature>
<evidence type="ECO:0000256" key="4">
    <source>
        <dbReference type="ARBA" id="ARBA00022527"/>
    </source>
</evidence>
<keyword evidence="14" id="KW-1133">Transmembrane helix</keyword>
<dbReference type="SMART" id="SM00220">
    <property type="entry name" value="S_TKc"/>
    <property type="match status" value="1"/>
</dbReference>
<dbReference type="EMBL" id="WNWW01000851">
    <property type="protein sequence ID" value="KAF3421549.1"/>
    <property type="molecule type" value="Genomic_DNA"/>
</dbReference>
<dbReference type="Gene3D" id="3.30.200.20">
    <property type="entry name" value="Phosphorylase Kinase, domain 1"/>
    <property type="match status" value="1"/>
</dbReference>
<keyword evidence="5" id="KW-0597">Phosphoprotein</keyword>
<gene>
    <name evidence="22" type="ORF">E2986_01510</name>
</gene>
<evidence type="ECO:0000259" key="21">
    <source>
        <dbReference type="PROSITE" id="PS51392"/>
    </source>
</evidence>
<evidence type="ECO:0000256" key="2">
    <source>
        <dbReference type="ARBA" id="ARBA00004115"/>
    </source>
</evidence>
<dbReference type="Gene3D" id="2.130.10.10">
    <property type="entry name" value="YVTN repeat-like/Quinoprotein amine dehydrogenase"/>
    <property type="match status" value="1"/>
</dbReference>
<reference evidence="22" key="1">
    <citation type="submission" date="2019-11" db="EMBL/GenBank/DDBJ databases">
        <title>The nuclear and mitochondrial genomes of Frieseomelitta varia - a highly eusocial stingless bee (Meliponini) with a permanently sterile worker caste.</title>
        <authorList>
            <person name="Freitas F.C.P."/>
            <person name="Lourenco A.P."/>
            <person name="Nunes F.M.F."/>
            <person name="Paschoal A.R."/>
            <person name="Abreu F.C.P."/>
            <person name="Barbin F.O."/>
            <person name="Bataglia L."/>
            <person name="Cardoso-Junior C.A.M."/>
            <person name="Cervoni M.S."/>
            <person name="Silva S.R."/>
            <person name="Dalarmi F."/>
            <person name="Del Lama M.A."/>
            <person name="Depintor T.S."/>
            <person name="Ferreira K.M."/>
            <person name="Goria P.S."/>
            <person name="Jaskot M.C."/>
            <person name="Lago D.C."/>
            <person name="Luna-Lucena D."/>
            <person name="Moda L.M."/>
            <person name="Nascimento L."/>
            <person name="Pedrino M."/>
            <person name="Rabico F.O."/>
            <person name="Sanches F.C."/>
            <person name="Santos D.E."/>
            <person name="Santos C.G."/>
            <person name="Vieira J."/>
            <person name="Lopes T.F."/>
            <person name="Barchuk A.R."/>
            <person name="Hartfelder K."/>
            <person name="Simoes Z.L.P."/>
            <person name="Bitondi M.M.G."/>
            <person name="Pinheiro D.G."/>
        </authorList>
    </citation>
    <scope>NUCLEOTIDE SEQUENCE</scope>
    <source>
        <strain evidence="22">USP_RPSP 00005682</strain>
        <tissue evidence="22">Whole individual</tissue>
    </source>
</reference>
<accession>A0A833R5V7</accession>
<dbReference type="InterPro" id="IPR015943">
    <property type="entry name" value="WD40/YVTN_repeat-like_dom_sf"/>
</dbReference>
<dbReference type="Proteomes" id="UP000655588">
    <property type="component" value="Unassembled WGS sequence"/>
</dbReference>
<dbReference type="SMART" id="SM00564">
    <property type="entry name" value="PQQ"/>
    <property type="match status" value="4"/>
</dbReference>
<dbReference type="Gene3D" id="1.20.1440.180">
    <property type="entry name" value="KEN domain"/>
    <property type="match status" value="1"/>
</dbReference>
<dbReference type="PROSITE" id="PS51392">
    <property type="entry name" value="KEN"/>
    <property type="match status" value="1"/>
</dbReference>
<dbReference type="PROSITE" id="PS50011">
    <property type="entry name" value="PROTEIN_KINASE_DOM"/>
    <property type="match status" value="1"/>
</dbReference>
<keyword evidence="12" id="KW-0256">Endoplasmic reticulum</keyword>
<dbReference type="GO" id="GO:0005524">
    <property type="term" value="F:ATP binding"/>
    <property type="evidence" value="ECO:0007669"/>
    <property type="project" value="UniProtKB-KW"/>
</dbReference>
<evidence type="ECO:0000256" key="15">
    <source>
        <dbReference type="ARBA" id="ARBA00023136"/>
    </source>
</evidence>
<proteinExistence type="predicted"/>
<dbReference type="InterPro" id="IPR000719">
    <property type="entry name" value="Prot_kinase_dom"/>
</dbReference>
<dbReference type="PROSITE" id="PS00108">
    <property type="entry name" value="PROTEIN_KINASE_ST"/>
    <property type="match status" value="1"/>
</dbReference>
<evidence type="ECO:0000256" key="12">
    <source>
        <dbReference type="ARBA" id="ARBA00022824"/>
    </source>
</evidence>
<name>A0A833R5V7_9HYME</name>
<comment type="subcellular location">
    <subcellularLocation>
        <location evidence="2">Endoplasmic reticulum membrane</location>
        <topology evidence="2">Single-pass type I membrane protein</topology>
    </subcellularLocation>
</comment>
<dbReference type="GO" id="GO:0016787">
    <property type="term" value="F:hydrolase activity"/>
    <property type="evidence" value="ECO:0007669"/>
    <property type="project" value="UniProtKB-KW"/>
</dbReference>
<dbReference type="InterPro" id="IPR010513">
    <property type="entry name" value="KEN_dom"/>
</dbReference>
<evidence type="ECO:0000256" key="11">
    <source>
        <dbReference type="ARBA" id="ARBA00022801"/>
    </source>
</evidence>
<dbReference type="CDD" id="cd10422">
    <property type="entry name" value="RNase_Ire1"/>
    <property type="match status" value="1"/>
</dbReference>
<dbReference type="GO" id="GO:0070059">
    <property type="term" value="P:intrinsic apoptotic signaling pathway in response to endoplasmic reticulum stress"/>
    <property type="evidence" value="ECO:0007669"/>
    <property type="project" value="TreeGrafter"/>
</dbReference>
<evidence type="ECO:0000256" key="10">
    <source>
        <dbReference type="ARBA" id="ARBA00022777"/>
    </source>
</evidence>
<keyword evidence="13" id="KW-0067">ATP-binding</keyword>
<dbReference type="GO" id="GO:0010468">
    <property type="term" value="P:regulation of gene expression"/>
    <property type="evidence" value="ECO:0007669"/>
    <property type="project" value="UniProtKB-ARBA"/>
</dbReference>
<evidence type="ECO:0000256" key="9">
    <source>
        <dbReference type="ARBA" id="ARBA00022741"/>
    </source>
</evidence>
<evidence type="ECO:0000256" key="5">
    <source>
        <dbReference type="ARBA" id="ARBA00022553"/>
    </source>
</evidence>
<feature type="signal peptide" evidence="19">
    <location>
        <begin position="1"/>
        <end position="20"/>
    </location>
</feature>
<keyword evidence="23" id="KW-1185">Reference proteome</keyword>
<protein>
    <recommendedName>
        <fullName evidence="3">non-specific serine/threonine protein kinase</fullName>
        <ecNumber evidence="3">2.7.11.1</ecNumber>
    </recommendedName>
</protein>
<evidence type="ECO:0000256" key="7">
    <source>
        <dbReference type="ARBA" id="ARBA00022692"/>
    </source>
</evidence>
<dbReference type="GO" id="GO:0004674">
    <property type="term" value="F:protein serine/threonine kinase activity"/>
    <property type="evidence" value="ECO:0007669"/>
    <property type="project" value="UniProtKB-KW"/>
</dbReference>
<dbReference type="SUPFAM" id="SSF56112">
    <property type="entry name" value="Protein kinase-like (PK-like)"/>
    <property type="match status" value="1"/>
</dbReference>
<keyword evidence="15" id="KW-0472">Membrane</keyword>
<dbReference type="SUPFAM" id="SSF50998">
    <property type="entry name" value="Quinoprotein alcohol dehydrogenase-like"/>
    <property type="match status" value="1"/>
</dbReference>
<evidence type="ECO:0000256" key="1">
    <source>
        <dbReference type="ARBA" id="ARBA00001946"/>
    </source>
</evidence>
<dbReference type="GO" id="GO:0051082">
    <property type="term" value="F:unfolded protein binding"/>
    <property type="evidence" value="ECO:0007669"/>
    <property type="project" value="TreeGrafter"/>
</dbReference>
<evidence type="ECO:0000256" key="6">
    <source>
        <dbReference type="ARBA" id="ARBA00022679"/>
    </source>
</evidence>
<dbReference type="AlphaFoldDB" id="A0A833R5V7"/>
<dbReference type="FunFam" id="3.30.200.20:FF:000077">
    <property type="entry name" value="Putative Serine/threonine-protein kinase/endoribonuclease IRE1"/>
    <property type="match status" value="1"/>
</dbReference>
<dbReference type="PANTHER" id="PTHR13954">
    <property type="entry name" value="IRE1-RELATED"/>
    <property type="match status" value="1"/>
</dbReference>
<keyword evidence="6" id="KW-0808">Transferase</keyword>
<dbReference type="InterPro" id="IPR018391">
    <property type="entry name" value="PQQ_b-propeller_rpt"/>
</dbReference>
<comment type="cofactor">
    <cofactor evidence="1">
        <name>Mg(2+)</name>
        <dbReference type="ChEBI" id="CHEBI:18420"/>
    </cofactor>
</comment>
<evidence type="ECO:0000259" key="20">
    <source>
        <dbReference type="PROSITE" id="PS50011"/>
    </source>
</evidence>
<evidence type="ECO:0000256" key="16">
    <source>
        <dbReference type="ARBA" id="ARBA00023268"/>
    </source>
</evidence>
<keyword evidence="10" id="KW-0418">Kinase</keyword>
<evidence type="ECO:0000313" key="22">
    <source>
        <dbReference type="EMBL" id="KAF3421549.1"/>
    </source>
</evidence>
<evidence type="ECO:0000256" key="18">
    <source>
        <dbReference type="ARBA" id="ARBA00048679"/>
    </source>
</evidence>
<keyword evidence="7" id="KW-0812">Transmembrane</keyword>
<dbReference type="SMART" id="SM00580">
    <property type="entry name" value="PUG"/>
    <property type="match status" value="1"/>
</dbReference>
<keyword evidence="4" id="KW-0723">Serine/threonine-protein kinase</keyword>
<dbReference type="InterPro" id="IPR011047">
    <property type="entry name" value="Quinoprotein_ADH-like_sf"/>
</dbReference>
<dbReference type="GO" id="GO:1990604">
    <property type="term" value="C:IRE1-TRAF2-ASK1 complex"/>
    <property type="evidence" value="ECO:0007669"/>
    <property type="project" value="TreeGrafter"/>
</dbReference>
<comment type="catalytic activity">
    <reaction evidence="17">
        <text>L-threonyl-[protein] + ATP = O-phospho-L-threonyl-[protein] + ADP + H(+)</text>
        <dbReference type="Rhea" id="RHEA:46608"/>
        <dbReference type="Rhea" id="RHEA-COMP:11060"/>
        <dbReference type="Rhea" id="RHEA-COMP:11605"/>
        <dbReference type="ChEBI" id="CHEBI:15378"/>
        <dbReference type="ChEBI" id="CHEBI:30013"/>
        <dbReference type="ChEBI" id="CHEBI:30616"/>
        <dbReference type="ChEBI" id="CHEBI:61977"/>
        <dbReference type="ChEBI" id="CHEBI:456216"/>
        <dbReference type="EC" id="2.7.11.1"/>
    </reaction>
</comment>
<dbReference type="FunFam" id="1.20.1440.180:FF:000001">
    <property type="entry name" value="Serine/threonine-protein kinase/endoribonuclease IRE1"/>
    <property type="match status" value="1"/>
</dbReference>
<dbReference type="GO" id="GO:0004521">
    <property type="term" value="F:RNA endonuclease activity"/>
    <property type="evidence" value="ECO:0007669"/>
    <property type="project" value="InterPro"/>
</dbReference>
<dbReference type="GO" id="GO:0080090">
    <property type="term" value="P:regulation of primary metabolic process"/>
    <property type="evidence" value="ECO:0007669"/>
    <property type="project" value="UniProtKB-ARBA"/>
</dbReference>
<feature type="domain" description="KEN" evidence="21">
    <location>
        <begin position="784"/>
        <end position="912"/>
    </location>
</feature>
<dbReference type="Pfam" id="PF06479">
    <property type="entry name" value="Ribonuc_2-5A"/>
    <property type="match status" value="1"/>
</dbReference>